<evidence type="ECO:0000259" key="5">
    <source>
        <dbReference type="PROSITE" id="PS50043"/>
    </source>
</evidence>
<keyword evidence="7" id="KW-1185">Reference proteome</keyword>
<dbReference type="RefSeq" id="WP_192028943.1">
    <property type="nucleotide sequence ID" value="NZ_JACYTR010000010.1"/>
</dbReference>
<protein>
    <submittedName>
        <fullName evidence="6">Helix-turn-helix transcriptional regulator</fullName>
    </submittedName>
</protein>
<dbReference type="Gene3D" id="1.10.10.10">
    <property type="entry name" value="Winged helix-like DNA-binding domain superfamily/Winged helix DNA-binding domain"/>
    <property type="match status" value="1"/>
</dbReference>
<name>A0AAW3ZHX4_9GAMM</name>
<evidence type="ECO:0000256" key="2">
    <source>
        <dbReference type="ARBA" id="ARBA00023125"/>
    </source>
</evidence>
<dbReference type="AlphaFoldDB" id="A0AAW3ZHX4"/>
<evidence type="ECO:0000256" key="3">
    <source>
        <dbReference type="ARBA" id="ARBA00023163"/>
    </source>
</evidence>
<feature type="transmembrane region" description="Helical" evidence="4">
    <location>
        <begin position="32"/>
        <end position="55"/>
    </location>
</feature>
<dbReference type="SMART" id="SM00421">
    <property type="entry name" value="HTH_LUXR"/>
    <property type="match status" value="1"/>
</dbReference>
<sequence>MWMKLIGHVAAFGLLGGALITGLRLIEYRWLVLSHSFEIYAALVATLFAGLGIWLGRSLSRRRIEVREVRVEVPVVDAEPFVRDQAKIEALGLTPRELEVLEQMAAGHSNREIAQRLFLSENTIKTHSSRVLDKLGAKRRTQAVHQGKALRLIP</sequence>
<evidence type="ECO:0000256" key="1">
    <source>
        <dbReference type="ARBA" id="ARBA00023015"/>
    </source>
</evidence>
<dbReference type="GO" id="GO:0006355">
    <property type="term" value="P:regulation of DNA-templated transcription"/>
    <property type="evidence" value="ECO:0007669"/>
    <property type="project" value="InterPro"/>
</dbReference>
<evidence type="ECO:0000313" key="7">
    <source>
        <dbReference type="Proteomes" id="UP000613768"/>
    </source>
</evidence>
<dbReference type="PROSITE" id="PS00622">
    <property type="entry name" value="HTH_LUXR_1"/>
    <property type="match status" value="1"/>
</dbReference>
<dbReference type="GO" id="GO:0003677">
    <property type="term" value="F:DNA binding"/>
    <property type="evidence" value="ECO:0007669"/>
    <property type="project" value="UniProtKB-KW"/>
</dbReference>
<evidence type="ECO:0000256" key="4">
    <source>
        <dbReference type="SAM" id="Phobius"/>
    </source>
</evidence>
<keyword evidence="1" id="KW-0805">Transcription regulation</keyword>
<dbReference type="Proteomes" id="UP000613768">
    <property type="component" value="Unassembled WGS sequence"/>
</dbReference>
<dbReference type="InterPro" id="IPR016032">
    <property type="entry name" value="Sig_transdc_resp-reg_C-effctor"/>
</dbReference>
<gene>
    <name evidence="6" type="ORF">IFO71_07575</name>
</gene>
<reference evidence="6 7" key="1">
    <citation type="submission" date="2020-09" db="EMBL/GenBank/DDBJ databases">
        <title>Pseudoxanthomonas sp. CAU 1598 isolated from sand of Yaerae Beach.</title>
        <authorList>
            <person name="Kim W."/>
        </authorList>
    </citation>
    <scope>NUCLEOTIDE SEQUENCE [LARGE SCALE GENOMIC DNA]</scope>
    <source>
        <strain evidence="6 7">CAU 1598</strain>
    </source>
</reference>
<organism evidence="6 7">
    <name type="scientific">Pseudomarimonas arenosa</name>
    <dbReference type="NCBI Taxonomy" id="2774145"/>
    <lineage>
        <taxon>Bacteria</taxon>
        <taxon>Pseudomonadati</taxon>
        <taxon>Pseudomonadota</taxon>
        <taxon>Gammaproteobacteria</taxon>
        <taxon>Lysobacterales</taxon>
        <taxon>Lysobacteraceae</taxon>
        <taxon>Pseudomarimonas</taxon>
    </lineage>
</organism>
<dbReference type="PROSITE" id="PS50043">
    <property type="entry name" value="HTH_LUXR_2"/>
    <property type="match status" value="1"/>
</dbReference>
<keyword evidence="3" id="KW-0804">Transcription</keyword>
<dbReference type="InterPro" id="IPR036388">
    <property type="entry name" value="WH-like_DNA-bd_sf"/>
</dbReference>
<proteinExistence type="predicted"/>
<dbReference type="PANTHER" id="PTHR44688">
    <property type="entry name" value="DNA-BINDING TRANSCRIPTIONAL ACTIVATOR DEVR_DOSR"/>
    <property type="match status" value="1"/>
</dbReference>
<dbReference type="PANTHER" id="PTHR44688:SF16">
    <property type="entry name" value="DNA-BINDING TRANSCRIPTIONAL ACTIVATOR DEVR_DOSR"/>
    <property type="match status" value="1"/>
</dbReference>
<keyword evidence="4" id="KW-1133">Transmembrane helix</keyword>
<dbReference type="EMBL" id="JACYTR010000010">
    <property type="protein sequence ID" value="MBD8525598.1"/>
    <property type="molecule type" value="Genomic_DNA"/>
</dbReference>
<comment type="caution">
    <text evidence="6">The sequence shown here is derived from an EMBL/GenBank/DDBJ whole genome shotgun (WGS) entry which is preliminary data.</text>
</comment>
<dbReference type="SUPFAM" id="SSF46894">
    <property type="entry name" value="C-terminal effector domain of the bipartite response regulators"/>
    <property type="match status" value="1"/>
</dbReference>
<keyword evidence="4" id="KW-0472">Membrane</keyword>
<dbReference type="CDD" id="cd06170">
    <property type="entry name" value="LuxR_C_like"/>
    <property type="match status" value="1"/>
</dbReference>
<accession>A0AAW3ZHX4</accession>
<keyword evidence="4" id="KW-0812">Transmembrane</keyword>
<dbReference type="PRINTS" id="PR00038">
    <property type="entry name" value="HTHLUXR"/>
</dbReference>
<dbReference type="InterPro" id="IPR000792">
    <property type="entry name" value="Tscrpt_reg_LuxR_C"/>
</dbReference>
<feature type="domain" description="HTH luxR-type" evidence="5">
    <location>
        <begin position="86"/>
        <end position="151"/>
    </location>
</feature>
<dbReference type="Pfam" id="PF00196">
    <property type="entry name" value="GerE"/>
    <property type="match status" value="1"/>
</dbReference>
<keyword evidence="2" id="KW-0238">DNA-binding</keyword>
<evidence type="ECO:0000313" key="6">
    <source>
        <dbReference type="EMBL" id="MBD8525598.1"/>
    </source>
</evidence>